<reference evidence="2 5" key="3">
    <citation type="journal article" date="2017" name="Front. Microbiol.">
        <title>Genomics reveals a unique clone of Burkholderia cenocepacia harbouring an actively excising novel genomic island.</title>
        <authorList>
            <person name="Patil P."/>
            <person name="Mali S."/>
            <person name="Midha S."/>
            <person name="Gautam V."/>
            <person name="Dash L."/>
            <person name="Kumar S."/>
            <person name="Shastri J."/>
            <person name="Singhal L."/>
            <person name="Patil P.B."/>
        </authorList>
    </citation>
    <scope>NUCLEOTIDE SEQUENCE [LARGE SCALE GENOMIC DNA]</scope>
    <source>
        <strain evidence="2 5">BC-19</strain>
    </source>
</reference>
<dbReference type="EMBL" id="MUTJ01000091">
    <property type="protein sequence ID" value="ONU78128.1"/>
    <property type="molecule type" value="Genomic_DNA"/>
</dbReference>
<reference evidence="2" key="1">
    <citation type="submission" date="2015-02" db="EMBL/GenBank/DDBJ databases">
        <authorList>
            <person name="Patil P.P."/>
            <person name="Midha S."/>
            <person name="Mali S."/>
            <person name="Gautam V."/>
            <person name="Dash L."/>
            <person name="Kumar S."/>
            <person name="Shastri J."/>
            <person name="Singhal L."/>
            <person name="Patil P.B."/>
        </authorList>
    </citation>
    <scope>NUCLEOTIDE SEQUENCE</scope>
    <source>
        <strain evidence="2">BC-19</strain>
    </source>
</reference>
<name>A0A1V2VW43_9BURK</name>
<dbReference type="Proteomes" id="UP000188543">
    <property type="component" value="Unassembled WGS sequence"/>
</dbReference>
<evidence type="ECO:0000256" key="1">
    <source>
        <dbReference type="SAM" id="MobiDB-lite"/>
    </source>
</evidence>
<dbReference type="OrthoDB" id="9033902at2"/>
<evidence type="ECO:0000313" key="5">
    <source>
        <dbReference type="Proteomes" id="UP000191686"/>
    </source>
</evidence>
<protein>
    <submittedName>
        <fullName evidence="3">Uncharacterized protein</fullName>
    </submittedName>
</protein>
<sequence>MAMNRWMAGPSAPVPAGAAVRLLRGQQSVERFAAREKHRFLITKVRLLRNPQWRGRAAVPRRRDVEFDAIARDALLPDQQRISRPAASRSSRRGISM</sequence>
<evidence type="ECO:0000313" key="3">
    <source>
        <dbReference type="EMBL" id="ONU78128.1"/>
    </source>
</evidence>
<feature type="region of interest" description="Disordered" evidence="1">
    <location>
        <begin position="78"/>
        <end position="97"/>
    </location>
</feature>
<evidence type="ECO:0000313" key="4">
    <source>
        <dbReference type="Proteomes" id="UP000188543"/>
    </source>
</evidence>
<reference evidence="2" key="5">
    <citation type="submission" date="2021-09" db="EMBL/GenBank/DDBJ databases">
        <authorList>
            <person name="Saroha T."/>
            <person name="Patil P."/>
            <person name="Gautam D.V."/>
            <person name="Patil D.P.B."/>
        </authorList>
    </citation>
    <scope>NUCLEOTIDE SEQUENCE</scope>
    <source>
        <strain evidence="2">BC-19</strain>
    </source>
</reference>
<proteinExistence type="predicted"/>
<feature type="compositionally biased region" description="Low complexity" evidence="1">
    <location>
        <begin position="82"/>
        <end position="97"/>
    </location>
</feature>
<accession>A0A1V2VW43</accession>
<reference evidence="2 5" key="4">
    <citation type="journal article" date="2017" name="Front. Microbiol.">
        <title>Genomics Reveals a Unique Clone of Burkholderia cenocepacia Harboring an Actively Excising Novel Genomic Island.</title>
        <authorList>
            <person name="Patil P.P."/>
            <person name="Mali S."/>
            <person name="Midha S."/>
            <person name="Gautam V."/>
            <person name="Dash L."/>
            <person name="Kumar S."/>
            <person name="Shastri J."/>
            <person name="Singhal L."/>
            <person name="Patil P.B."/>
        </authorList>
    </citation>
    <scope>NUCLEOTIDE SEQUENCE [LARGE SCALE GENOMIC DNA]</scope>
    <source>
        <strain evidence="2 5">BC-19</strain>
    </source>
</reference>
<organism evidence="3 4">
    <name type="scientific">Burkholderia cenocepacia</name>
    <dbReference type="NCBI Taxonomy" id="95486"/>
    <lineage>
        <taxon>Bacteria</taxon>
        <taxon>Pseudomonadati</taxon>
        <taxon>Pseudomonadota</taxon>
        <taxon>Betaproteobacteria</taxon>
        <taxon>Burkholderiales</taxon>
        <taxon>Burkholderiaceae</taxon>
        <taxon>Burkholderia</taxon>
        <taxon>Burkholderia cepacia complex</taxon>
    </lineage>
</organism>
<gene>
    <name evidence="3" type="ORF">A8E72_30180</name>
    <name evidence="2" type="ORF">UE95_016390</name>
</gene>
<dbReference type="Proteomes" id="UP000191686">
    <property type="component" value="Unassembled WGS sequence"/>
</dbReference>
<dbReference type="EMBL" id="JYMX02000011">
    <property type="protein sequence ID" value="MCW3712871.1"/>
    <property type="molecule type" value="Genomic_DNA"/>
</dbReference>
<reference evidence="3 4" key="2">
    <citation type="submission" date="2016-08" db="EMBL/GenBank/DDBJ databases">
        <authorList>
            <person name="Seilhamer J.J."/>
        </authorList>
    </citation>
    <scope>NUCLEOTIDE SEQUENCE [LARGE SCALE GENOMIC DNA]</scope>
    <source>
        <strain evidence="3 4">VC14762</strain>
    </source>
</reference>
<dbReference type="AlphaFoldDB" id="A0A1V2VW43"/>
<comment type="caution">
    <text evidence="3">The sequence shown here is derived from an EMBL/GenBank/DDBJ whole genome shotgun (WGS) entry which is preliminary data.</text>
</comment>
<evidence type="ECO:0000313" key="2">
    <source>
        <dbReference type="EMBL" id="MCW3712871.1"/>
    </source>
</evidence>
<dbReference type="RefSeq" id="WP_077020532.1">
    <property type="nucleotide sequence ID" value="NZ_CADETK010000009.1"/>
</dbReference>